<dbReference type="PANTHER" id="PTHR37166">
    <property type="entry name" value="PROTEIN FLAG"/>
    <property type="match status" value="1"/>
</dbReference>
<dbReference type="SUPFAM" id="SSF160214">
    <property type="entry name" value="FlaG-like"/>
    <property type="match status" value="1"/>
</dbReference>
<dbReference type="Proteomes" id="UP000186513">
    <property type="component" value="Unassembled WGS sequence"/>
</dbReference>
<feature type="region of interest" description="Disordered" evidence="1">
    <location>
        <begin position="1"/>
        <end position="31"/>
    </location>
</feature>
<name>A0A1K2HL11_9NEIS</name>
<keyword evidence="2" id="KW-0282">Flagellum</keyword>
<keyword evidence="2" id="KW-0966">Cell projection</keyword>
<dbReference type="OrthoDB" id="8565152at2"/>
<dbReference type="STRING" id="1121279.SAMN02745887_02464"/>
<reference evidence="2 3" key="1">
    <citation type="submission" date="2016-11" db="EMBL/GenBank/DDBJ databases">
        <authorList>
            <person name="Jaros S."/>
            <person name="Januszkiewicz K."/>
            <person name="Wedrychowicz H."/>
        </authorList>
    </citation>
    <scope>NUCLEOTIDE SEQUENCE [LARGE SCALE GENOMIC DNA]</scope>
    <source>
        <strain evidence="2 3">DSM 18899</strain>
    </source>
</reference>
<proteinExistence type="predicted"/>
<organism evidence="2 3">
    <name type="scientific">Chitinimonas taiwanensis DSM 18899</name>
    <dbReference type="NCBI Taxonomy" id="1121279"/>
    <lineage>
        <taxon>Bacteria</taxon>
        <taxon>Pseudomonadati</taxon>
        <taxon>Pseudomonadota</taxon>
        <taxon>Betaproteobacteria</taxon>
        <taxon>Neisseriales</taxon>
        <taxon>Chitinibacteraceae</taxon>
        <taxon>Chitinimonas</taxon>
    </lineage>
</organism>
<dbReference type="Pfam" id="PF03646">
    <property type="entry name" value="FlaG"/>
    <property type="match status" value="1"/>
</dbReference>
<keyword evidence="2" id="KW-0969">Cilium</keyword>
<protein>
    <submittedName>
        <fullName evidence="2">Flagellar protein FlaG</fullName>
    </submittedName>
</protein>
<gene>
    <name evidence="2" type="ORF">SAMN02745887_02464</name>
</gene>
<keyword evidence="3" id="KW-1185">Reference proteome</keyword>
<sequence>MRIQAANVSPMPTLVGQGQGDGQAKAPAGAVEAQVNVKPQATAEASTVTAAEKASENQRSVQESVKKLNETIAVFNRSIQFSIDDDTSRNIVRIVDVNSKEVIRQIPSQEVIEIAQAFDKLKGLLFSDKA</sequence>
<dbReference type="EMBL" id="FPKR01000009">
    <property type="protein sequence ID" value="SFZ77512.1"/>
    <property type="molecule type" value="Genomic_DNA"/>
</dbReference>
<dbReference type="InterPro" id="IPR035924">
    <property type="entry name" value="FlaG-like_sf"/>
</dbReference>
<dbReference type="Gene3D" id="3.30.160.170">
    <property type="entry name" value="FlaG-like"/>
    <property type="match status" value="1"/>
</dbReference>
<dbReference type="InterPro" id="IPR005186">
    <property type="entry name" value="FlaG"/>
</dbReference>
<dbReference type="RefSeq" id="WP_072428969.1">
    <property type="nucleotide sequence ID" value="NZ_FPKR01000009.1"/>
</dbReference>
<accession>A0A1K2HL11</accession>
<evidence type="ECO:0000256" key="1">
    <source>
        <dbReference type="SAM" id="MobiDB-lite"/>
    </source>
</evidence>
<evidence type="ECO:0000313" key="3">
    <source>
        <dbReference type="Proteomes" id="UP000186513"/>
    </source>
</evidence>
<dbReference type="AlphaFoldDB" id="A0A1K2HL11"/>
<evidence type="ECO:0000313" key="2">
    <source>
        <dbReference type="EMBL" id="SFZ77512.1"/>
    </source>
</evidence>
<dbReference type="PANTHER" id="PTHR37166:SF1">
    <property type="entry name" value="PROTEIN FLAG"/>
    <property type="match status" value="1"/>
</dbReference>